<dbReference type="PRINTS" id="PR00047">
    <property type="entry name" value="STROIDFINGER"/>
</dbReference>
<dbReference type="GO" id="GO:0043565">
    <property type="term" value="F:sequence-specific DNA binding"/>
    <property type="evidence" value="ECO:0007669"/>
    <property type="project" value="InterPro"/>
</dbReference>
<evidence type="ECO:0000256" key="7">
    <source>
        <dbReference type="ARBA" id="ARBA00023170"/>
    </source>
</evidence>
<evidence type="ECO:0000256" key="1">
    <source>
        <dbReference type="ARBA" id="ARBA00022723"/>
    </source>
</evidence>
<dbReference type="Pfam" id="PF00105">
    <property type="entry name" value="zf-C4"/>
    <property type="match status" value="1"/>
</dbReference>
<sequence>LGFVSPLHCDQVILLAVPSSPLVVQHYGAYSCDGCKGFFRRSVRRKHTYSCRYNRACVIDKDMRNQCRFCRLKKCFRVGMNRAGTFSQFPIICMCPPACTHRSPFTAQQLRSNALTNEQWALFPAGLHREY</sequence>
<evidence type="ECO:0000256" key="3">
    <source>
        <dbReference type="ARBA" id="ARBA00022833"/>
    </source>
</evidence>
<dbReference type="InterPro" id="IPR013088">
    <property type="entry name" value="Znf_NHR/GATA"/>
</dbReference>
<organism evidence="10">
    <name type="scientific">Schistocephalus solidus</name>
    <name type="common">Tapeworm</name>
    <dbReference type="NCBI Taxonomy" id="70667"/>
    <lineage>
        <taxon>Eukaryota</taxon>
        <taxon>Metazoa</taxon>
        <taxon>Spiralia</taxon>
        <taxon>Lophotrochozoa</taxon>
        <taxon>Platyhelminthes</taxon>
        <taxon>Cestoda</taxon>
        <taxon>Eucestoda</taxon>
        <taxon>Diphyllobothriidea</taxon>
        <taxon>Diphyllobothriidae</taxon>
        <taxon>Schistocephalus</taxon>
    </lineage>
</organism>
<keyword evidence="5" id="KW-0238">DNA-binding</keyword>
<dbReference type="Gene3D" id="3.30.50.10">
    <property type="entry name" value="Erythroid Transcription Factor GATA-1, subunit A"/>
    <property type="match status" value="1"/>
</dbReference>
<keyword evidence="6" id="KW-0804">Transcription</keyword>
<feature type="domain" description="Nuclear receptor" evidence="9">
    <location>
        <begin position="6"/>
        <end position="87"/>
    </location>
</feature>
<dbReference type="AlphaFoldDB" id="A0A183TGR5"/>
<dbReference type="SMART" id="SM00399">
    <property type="entry name" value="ZnF_C4"/>
    <property type="match status" value="1"/>
</dbReference>
<evidence type="ECO:0000259" key="9">
    <source>
        <dbReference type="PROSITE" id="PS51030"/>
    </source>
</evidence>
<dbReference type="WBParaSite" id="SSLN_0001625701-mRNA-1">
    <property type="protein sequence ID" value="SSLN_0001625701-mRNA-1"/>
    <property type="gene ID" value="SSLN_0001625701"/>
</dbReference>
<dbReference type="GO" id="GO:0008270">
    <property type="term" value="F:zinc ion binding"/>
    <property type="evidence" value="ECO:0007669"/>
    <property type="project" value="UniProtKB-KW"/>
</dbReference>
<dbReference type="InterPro" id="IPR001628">
    <property type="entry name" value="Znf_hrmn_rcpt"/>
</dbReference>
<protein>
    <submittedName>
        <fullName evidence="10">Nuclear receptor domain-containing protein</fullName>
    </submittedName>
</protein>
<dbReference type="InterPro" id="IPR050274">
    <property type="entry name" value="Nuclear_hormone_rcpt_NR2"/>
</dbReference>
<evidence type="ECO:0000256" key="5">
    <source>
        <dbReference type="ARBA" id="ARBA00023125"/>
    </source>
</evidence>
<dbReference type="CDD" id="cd06916">
    <property type="entry name" value="NR_DBD_like"/>
    <property type="match status" value="1"/>
</dbReference>
<dbReference type="GO" id="GO:0003700">
    <property type="term" value="F:DNA-binding transcription factor activity"/>
    <property type="evidence" value="ECO:0007669"/>
    <property type="project" value="InterPro"/>
</dbReference>
<proteinExistence type="predicted"/>
<reference evidence="10" key="1">
    <citation type="submission" date="2016-06" db="UniProtKB">
        <authorList>
            <consortium name="WormBaseParasite"/>
        </authorList>
    </citation>
    <scope>IDENTIFICATION</scope>
</reference>
<evidence type="ECO:0000313" key="10">
    <source>
        <dbReference type="WBParaSite" id="SSLN_0001625701-mRNA-1"/>
    </source>
</evidence>
<dbReference type="PROSITE" id="PS51030">
    <property type="entry name" value="NUCLEAR_REC_DBD_2"/>
    <property type="match status" value="1"/>
</dbReference>
<dbReference type="PANTHER" id="PTHR24083">
    <property type="entry name" value="NUCLEAR HORMONE RECEPTOR"/>
    <property type="match status" value="1"/>
</dbReference>
<keyword evidence="4" id="KW-0805">Transcription regulation</keyword>
<evidence type="ECO:0000256" key="8">
    <source>
        <dbReference type="ARBA" id="ARBA00023242"/>
    </source>
</evidence>
<keyword evidence="1" id="KW-0479">Metal-binding</keyword>
<dbReference type="SUPFAM" id="SSF57716">
    <property type="entry name" value="Glucocorticoid receptor-like (DNA-binding domain)"/>
    <property type="match status" value="1"/>
</dbReference>
<keyword evidence="2" id="KW-0863">Zinc-finger</keyword>
<evidence type="ECO:0000256" key="6">
    <source>
        <dbReference type="ARBA" id="ARBA00023163"/>
    </source>
</evidence>
<accession>A0A183TGR5</accession>
<evidence type="ECO:0000256" key="4">
    <source>
        <dbReference type="ARBA" id="ARBA00023015"/>
    </source>
</evidence>
<keyword evidence="7" id="KW-0675">Receptor</keyword>
<evidence type="ECO:0000256" key="2">
    <source>
        <dbReference type="ARBA" id="ARBA00022771"/>
    </source>
</evidence>
<name>A0A183TGR5_SCHSO</name>
<keyword evidence="8" id="KW-0539">Nucleus</keyword>
<keyword evidence="3" id="KW-0862">Zinc</keyword>